<feature type="compositionally biased region" description="Polar residues" evidence="1">
    <location>
        <begin position="311"/>
        <end position="332"/>
    </location>
</feature>
<dbReference type="AlphaFoldDB" id="A0A077ZUX8"/>
<feature type="region of interest" description="Disordered" evidence="1">
    <location>
        <begin position="227"/>
        <end position="265"/>
    </location>
</feature>
<feature type="compositionally biased region" description="Basic residues" evidence="1">
    <location>
        <begin position="253"/>
        <end position="264"/>
    </location>
</feature>
<organism evidence="2 3">
    <name type="scientific">Stylonychia lemnae</name>
    <name type="common">Ciliate</name>
    <dbReference type="NCBI Taxonomy" id="5949"/>
    <lineage>
        <taxon>Eukaryota</taxon>
        <taxon>Sar</taxon>
        <taxon>Alveolata</taxon>
        <taxon>Ciliophora</taxon>
        <taxon>Intramacronucleata</taxon>
        <taxon>Spirotrichea</taxon>
        <taxon>Stichotrichia</taxon>
        <taxon>Sporadotrichida</taxon>
        <taxon>Oxytrichidae</taxon>
        <taxon>Stylonychinae</taxon>
        <taxon>Stylonychia</taxon>
    </lineage>
</organism>
<feature type="compositionally biased region" description="Polar residues" evidence="1">
    <location>
        <begin position="461"/>
        <end position="498"/>
    </location>
</feature>
<feature type="region of interest" description="Disordered" evidence="1">
    <location>
        <begin position="362"/>
        <end position="402"/>
    </location>
</feature>
<sequence>MHVDVMKLVMDIEDTLQNELSQKNQVTISDHQQRNFRQTNSSKVQVNTRQSGKTSQFSDSDESSPQSHLQENYTNSSVLSDSQQFDTQGRLKEEEKSLYSEIVKMTKSEGIHLEERKIIIDIMNASSAQDYTGLSKRDTKKDTVKYTPEEMERLNQRINLEILKIKRENRNSQQIDEIDTKELAQGNDQRRKRLLSHQIDEDGINGEKRTSQIYRQPVVPIETTRKSLNRRNTEKSSSISRQESLNTVSVKSRVSRSKTQIKKNLKFDKHPPQIIQNQELLAQVLNGGKKTLKVKELVEQHYLKKGLAKTRPSSMRRNEDNSQNQASSMNNINKQETLKQLKIQTQIKQSRTSVVQQQLNLQDTNNSSKIPDDMISPLPILKPQQSPQRVSTKESNQDQNYQENTHCLQISNNDNSQAIGFNEVMAESDYLSYSSDECNVGRSKSRGKSRNNHTINVAPLVQQNKNKMQPTSQNSQMQTKNDSSCKNRTVSTSSNSKSIKTAWRSIFPNSYKINQKA</sequence>
<evidence type="ECO:0000313" key="3">
    <source>
        <dbReference type="Proteomes" id="UP000039865"/>
    </source>
</evidence>
<name>A0A077ZUX8_STYLE</name>
<feature type="compositionally biased region" description="Polar residues" evidence="1">
    <location>
        <begin position="29"/>
        <end position="87"/>
    </location>
</feature>
<feature type="region of interest" description="Disordered" evidence="1">
    <location>
        <begin position="435"/>
        <end position="498"/>
    </location>
</feature>
<proteinExistence type="predicted"/>
<feature type="region of interest" description="Disordered" evidence="1">
    <location>
        <begin position="29"/>
        <end position="91"/>
    </location>
</feature>
<reference evidence="2 3" key="1">
    <citation type="submission" date="2014-06" db="EMBL/GenBank/DDBJ databases">
        <authorList>
            <person name="Swart Estienne"/>
        </authorList>
    </citation>
    <scope>NUCLEOTIDE SEQUENCE [LARGE SCALE GENOMIC DNA]</scope>
    <source>
        <strain evidence="2 3">130c</strain>
    </source>
</reference>
<gene>
    <name evidence="2" type="primary">Contig14829.g15797</name>
    <name evidence="2" type="ORF">STYLEM_2355</name>
</gene>
<accession>A0A077ZUX8</accession>
<dbReference type="Proteomes" id="UP000039865">
    <property type="component" value="Unassembled WGS sequence"/>
</dbReference>
<keyword evidence="3" id="KW-1185">Reference proteome</keyword>
<evidence type="ECO:0000256" key="1">
    <source>
        <dbReference type="SAM" id="MobiDB-lite"/>
    </source>
</evidence>
<dbReference type="InParanoid" id="A0A077ZUX8"/>
<dbReference type="EMBL" id="CCKQ01002289">
    <property type="protein sequence ID" value="CDW73379.1"/>
    <property type="molecule type" value="Genomic_DNA"/>
</dbReference>
<feature type="region of interest" description="Disordered" evidence="1">
    <location>
        <begin position="305"/>
        <end position="332"/>
    </location>
</feature>
<evidence type="ECO:0000313" key="2">
    <source>
        <dbReference type="EMBL" id="CDW73379.1"/>
    </source>
</evidence>
<protein>
    <submittedName>
        <fullName evidence="2">Uncharacterized protein</fullName>
    </submittedName>
</protein>
<feature type="compositionally biased region" description="Polar residues" evidence="1">
    <location>
        <begin position="235"/>
        <end position="247"/>
    </location>
</feature>